<dbReference type="GO" id="GO:0046872">
    <property type="term" value="F:metal ion binding"/>
    <property type="evidence" value="ECO:0007669"/>
    <property type="project" value="InterPro"/>
</dbReference>
<dbReference type="NCBIfam" id="NF004679">
    <property type="entry name" value="PRK06019.1-5"/>
    <property type="match status" value="1"/>
</dbReference>
<sequence>MEVILPGSVIGIIGGGQLAQMLTTAAKTMGYLVKIYDQDEDAPAFTFADGFVIGSFDDLDLLRDFAKQTDVLLYEFENIDVATLEVLVGEGYCLPQGTEVLTNTQNRLAEKQFIEQNSVAKVAEYQAVNTSAELLLALDNIGMPAVLKTCNGGYDGKGQQVIKSADDIILAEKLLKHQCVLEKFVTFRDEYSMIVVRDSNGEVSFFPPAKNIHYNNILSQSWADSDSLDVKLIAQMEEIAAQLVEAFATVGPLAIEFFVSDDELLVNELAPRPHNSGHYTIEGCQTSQFEQHIRAALRLPLGATTLVAPTVMINLLGQHMVKFMEYLPRLSKQAHVHLYGKKAIRTNRKMGHVTFIDYDNVEVEHFLQSVIDIN</sequence>
<dbReference type="Pfam" id="PF02222">
    <property type="entry name" value="ATP-grasp"/>
    <property type="match status" value="1"/>
</dbReference>
<dbReference type="FunCoup" id="A0A5R8QDB8">
    <property type="interactions" value="227"/>
</dbReference>
<dbReference type="InterPro" id="IPR016185">
    <property type="entry name" value="PreATP-grasp_dom_sf"/>
</dbReference>
<organism evidence="7 8">
    <name type="scientific">Culicoidibacter larvae</name>
    <dbReference type="NCBI Taxonomy" id="2579976"/>
    <lineage>
        <taxon>Bacteria</taxon>
        <taxon>Bacillati</taxon>
        <taxon>Bacillota</taxon>
        <taxon>Culicoidibacteria</taxon>
        <taxon>Culicoidibacterales</taxon>
        <taxon>Culicoidibacteraceae</taxon>
        <taxon>Culicoidibacter</taxon>
    </lineage>
</organism>
<dbReference type="InterPro" id="IPR013815">
    <property type="entry name" value="ATP_grasp_subdomain_1"/>
</dbReference>
<dbReference type="Gene3D" id="3.30.1490.20">
    <property type="entry name" value="ATP-grasp fold, A domain"/>
    <property type="match status" value="1"/>
</dbReference>
<protein>
    <recommendedName>
        <fullName evidence="4 5">N5-carboxyaminoimidazole ribonucleotide synthase</fullName>
        <shortName evidence="4 5">N5-CAIR synthase</shortName>
        <ecNumber evidence="4 5">6.3.4.18</ecNumber>
    </recommendedName>
    <alternativeName>
        <fullName evidence="4 5">5-(carboxyamino)imidazole ribonucleotide synthetase</fullName>
    </alternativeName>
</protein>
<dbReference type="UniPathway" id="UPA00074">
    <property type="reaction ID" value="UER00942"/>
</dbReference>
<keyword evidence="2 4" id="KW-0658">Purine biosynthesis</keyword>
<comment type="function">
    <text evidence="4">Catalyzes the ATP-dependent conversion of 5-aminoimidazole ribonucleotide (AIR) and HCO(3)(-) to N5-carboxyaminoimidazole ribonucleotide (N5-CAIR).</text>
</comment>
<feature type="binding site" evidence="4">
    <location>
        <position position="107"/>
    </location>
    <ligand>
        <name>ATP</name>
        <dbReference type="ChEBI" id="CHEBI:30616"/>
    </ligand>
</feature>
<keyword evidence="1 4" id="KW-0547">Nucleotide-binding</keyword>
<comment type="pathway">
    <text evidence="4 5">Purine metabolism; IMP biosynthesis via de novo pathway; 5-amino-1-(5-phospho-D-ribosyl)imidazole-4-carboxylate from 5-amino-1-(5-phospho-D-ribosyl)imidazole (N5-CAIR route): step 1/2.</text>
</comment>
<dbReference type="SUPFAM" id="SSF56059">
    <property type="entry name" value="Glutathione synthetase ATP-binding domain-like"/>
    <property type="match status" value="1"/>
</dbReference>
<dbReference type="InParanoid" id="A0A5R8QDB8"/>
<proteinExistence type="inferred from homology"/>
<keyword evidence="3 4" id="KW-0067">ATP-binding</keyword>
<feature type="binding site" evidence="4">
    <location>
        <begin position="153"/>
        <end position="159"/>
    </location>
    <ligand>
        <name>ATP</name>
        <dbReference type="ChEBI" id="CHEBI:30616"/>
    </ligand>
</feature>
<feature type="binding site" evidence="4">
    <location>
        <position position="148"/>
    </location>
    <ligand>
        <name>ATP</name>
        <dbReference type="ChEBI" id="CHEBI:30616"/>
    </ligand>
</feature>
<comment type="function">
    <text evidence="5">Catalyzes the ATP-dependent conversion of 5-aminoimidazole ribonucleotide (AIR) and HCO(3)- to N5-carboxyaminoimidazole ribonucleotide (N5-CAIR).</text>
</comment>
<dbReference type="Gene3D" id="3.40.50.20">
    <property type="match status" value="1"/>
</dbReference>
<evidence type="ECO:0000256" key="2">
    <source>
        <dbReference type="ARBA" id="ARBA00022755"/>
    </source>
</evidence>
<dbReference type="RefSeq" id="WP_138190885.1">
    <property type="nucleotide sequence ID" value="NZ_VBWP01000004.1"/>
</dbReference>
<dbReference type="InterPro" id="IPR054350">
    <property type="entry name" value="PurT/PurK_preATP-grasp"/>
</dbReference>
<dbReference type="Gene3D" id="3.30.470.20">
    <property type="entry name" value="ATP-grasp fold, B domain"/>
    <property type="match status" value="1"/>
</dbReference>
<dbReference type="PANTHER" id="PTHR11609:SF5">
    <property type="entry name" value="PHOSPHORIBOSYLAMINOIMIDAZOLE CARBOXYLASE"/>
    <property type="match status" value="1"/>
</dbReference>
<evidence type="ECO:0000256" key="5">
    <source>
        <dbReference type="RuleBase" id="RU361200"/>
    </source>
</evidence>
<feature type="domain" description="ATP-grasp" evidence="6">
    <location>
        <begin position="112"/>
        <end position="297"/>
    </location>
</feature>
<dbReference type="NCBIfam" id="TIGR01161">
    <property type="entry name" value="purK"/>
    <property type="match status" value="1"/>
</dbReference>
<dbReference type="GO" id="GO:0004638">
    <property type="term" value="F:phosphoribosylaminoimidazole carboxylase activity"/>
    <property type="evidence" value="ECO:0007669"/>
    <property type="project" value="InterPro"/>
</dbReference>
<feature type="binding site" evidence="4">
    <location>
        <begin position="267"/>
        <end position="268"/>
    </location>
    <ligand>
        <name>ATP</name>
        <dbReference type="ChEBI" id="CHEBI:30616"/>
    </ligand>
</feature>
<dbReference type="SUPFAM" id="SSF51246">
    <property type="entry name" value="Rudiment single hybrid motif"/>
    <property type="match status" value="1"/>
</dbReference>
<name>A0A5R8QDB8_9FIRM</name>
<evidence type="ECO:0000256" key="1">
    <source>
        <dbReference type="ARBA" id="ARBA00022741"/>
    </source>
</evidence>
<evidence type="ECO:0000259" key="6">
    <source>
        <dbReference type="PROSITE" id="PS50975"/>
    </source>
</evidence>
<dbReference type="HAMAP" id="MF_01928">
    <property type="entry name" value="PurK"/>
    <property type="match status" value="1"/>
</dbReference>
<dbReference type="PANTHER" id="PTHR11609">
    <property type="entry name" value="PURINE BIOSYNTHESIS PROTEIN 6/7, PUR6/7"/>
    <property type="match status" value="1"/>
</dbReference>
<comment type="caution">
    <text evidence="7">The sequence shown here is derived from an EMBL/GenBank/DDBJ whole genome shotgun (WGS) entry which is preliminary data.</text>
</comment>
<dbReference type="EC" id="6.3.4.18" evidence="4 5"/>
<evidence type="ECO:0000313" key="7">
    <source>
        <dbReference type="EMBL" id="TLG74334.1"/>
    </source>
</evidence>
<dbReference type="InterPro" id="IPR011054">
    <property type="entry name" value="Rudment_hybrid_motif"/>
</dbReference>
<evidence type="ECO:0000256" key="4">
    <source>
        <dbReference type="HAMAP-Rule" id="MF_01928"/>
    </source>
</evidence>
<keyword evidence="8" id="KW-1185">Reference proteome</keyword>
<dbReference type="Proteomes" id="UP000306912">
    <property type="component" value="Unassembled WGS sequence"/>
</dbReference>
<dbReference type="GO" id="GO:0005524">
    <property type="term" value="F:ATP binding"/>
    <property type="evidence" value="ECO:0007669"/>
    <property type="project" value="UniProtKB-UniRule"/>
</dbReference>
<dbReference type="InterPro" id="IPR011761">
    <property type="entry name" value="ATP-grasp"/>
</dbReference>
<evidence type="ECO:0000313" key="8">
    <source>
        <dbReference type="Proteomes" id="UP000306912"/>
    </source>
</evidence>
<dbReference type="AlphaFoldDB" id="A0A5R8QDB8"/>
<feature type="binding site" evidence="4">
    <location>
        <position position="213"/>
    </location>
    <ligand>
        <name>ATP</name>
        <dbReference type="ChEBI" id="CHEBI:30616"/>
    </ligand>
</feature>
<dbReference type="Pfam" id="PF17769">
    <property type="entry name" value="PurK_C"/>
    <property type="match status" value="1"/>
</dbReference>
<feature type="binding site" evidence="4">
    <location>
        <begin position="182"/>
        <end position="185"/>
    </location>
    <ligand>
        <name>ATP</name>
        <dbReference type="ChEBI" id="CHEBI:30616"/>
    </ligand>
</feature>
<dbReference type="InterPro" id="IPR040686">
    <property type="entry name" value="PurK_C"/>
</dbReference>
<comment type="similarity">
    <text evidence="4 5">Belongs to the PurK/PurT family.</text>
</comment>
<dbReference type="GO" id="GO:0034028">
    <property type="term" value="F:5-(carboxyamino)imidazole ribonucleotide synthase activity"/>
    <property type="evidence" value="ECO:0007669"/>
    <property type="project" value="UniProtKB-UniRule"/>
</dbReference>
<comment type="catalytic activity">
    <reaction evidence="4 5">
        <text>5-amino-1-(5-phospho-beta-D-ribosyl)imidazole + hydrogencarbonate + ATP = 5-carboxyamino-1-(5-phospho-D-ribosyl)imidazole + ADP + phosphate + 2 H(+)</text>
        <dbReference type="Rhea" id="RHEA:19317"/>
        <dbReference type="ChEBI" id="CHEBI:15378"/>
        <dbReference type="ChEBI" id="CHEBI:17544"/>
        <dbReference type="ChEBI" id="CHEBI:30616"/>
        <dbReference type="ChEBI" id="CHEBI:43474"/>
        <dbReference type="ChEBI" id="CHEBI:58730"/>
        <dbReference type="ChEBI" id="CHEBI:137981"/>
        <dbReference type="ChEBI" id="CHEBI:456216"/>
        <dbReference type="EC" id="6.3.4.18"/>
    </reaction>
</comment>
<dbReference type="GO" id="GO:0005829">
    <property type="term" value="C:cytosol"/>
    <property type="evidence" value="ECO:0007669"/>
    <property type="project" value="TreeGrafter"/>
</dbReference>
<comment type="subunit">
    <text evidence="4 5">Homodimer.</text>
</comment>
<dbReference type="InterPro" id="IPR003135">
    <property type="entry name" value="ATP-grasp_carboxylate-amine"/>
</dbReference>
<feature type="binding site" evidence="4">
    <location>
        <position position="190"/>
    </location>
    <ligand>
        <name>ATP</name>
        <dbReference type="ChEBI" id="CHEBI:30616"/>
    </ligand>
</feature>
<reference evidence="7 8" key="1">
    <citation type="submission" date="2019-05" db="EMBL/GenBank/DDBJ databases">
        <title>Culicoidintestinum kansasii gen. nov., sp. nov. from the gastrointestinal tract of the biting midge, Culicoides sonorensis.</title>
        <authorList>
            <person name="Neupane S."/>
            <person name="Ghosh A."/>
            <person name="Gunther S."/>
            <person name="Martin K."/>
            <person name="Zurek L."/>
        </authorList>
    </citation>
    <scope>NUCLEOTIDE SEQUENCE [LARGE SCALE GENOMIC DNA]</scope>
    <source>
        <strain evidence="7 8">CS-1</strain>
    </source>
</reference>
<dbReference type="NCBIfam" id="NF004675">
    <property type="entry name" value="PRK06019.1-1"/>
    <property type="match status" value="1"/>
</dbReference>
<accession>A0A5R8QDB8</accession>
<gene>
    <name evidence="4 5 7" type="primary">purK</name>
    <name evidence="7" type="ORF">FEZ08_06405</name>
</gene>
<dbReference type="OrthoDB" id="9804625at2"/>
<dbReference type="InterPro" id="IPR005875">
    <property type="entry name" value="PurK"/>
</dbReference>
<dbReference type="EMBL" id="VBWP01000004">
    <property type="protein sequence ID" value="TLG74334.1"/>
    <property type="molecule type" value="Genomic_DNA"/>
</dbReference>
<dbReference type="PROSITE" id="PS50975">
    <property type="entry name" value="ATP_GRASP"/>
    <property type="match status" value="1"/>
</dbReference>
<keyword evidence="4 5" id="KW-0436">Ligase</keyword>
<dbReference type="Pfam" id="PF22660">
    <property type="entry name" value="RS_preATP-grasp-like"/>
    <property type="match status" value="1"/>
</dbReference>
<dbReference type="GO" id="GO:0006189">
    <property type="term" value="P:'de novo' IMP biosynthetic process"/>
    <property type="evidence" value="ECO:0007669"/>
    <property type="project" value="UniProtKB-UniRule"/>
</dbReference>
<dbReference type="SUPFAM" id="SSF52440">
    <property type="entry name" value="PreATP-grasp domain"/>
    <property type="match status" value="1"/>
</dbReference>
<evidence type="ECO:0000256" key="3">
    <source>
        <dbReference type="ARBA" id="ARBA00022840"/>
    </source>
</evidence>